<gene>
    <name evidence="10" type="ORF">F7310_07170</name>
</gene>
<dbReference type="SUPFAM" id="SSF103473">
    <property type="entry name" value="MFS general substrate transporter"/>
    <property type="match status" value="1"/>
</dbReference>
<evidence type="ECO:0000256" key="1">
    <source>
        <dbReference type="ARBA" id="ARBA00004651"/>
    </source>
</evidence>
<dbReference type="OrthoDB" id="3690818at2"/>
<feature type="transmembrane region" description="Helical" evidence="8">
    <location>
        <begin position="47"/>
        <end position="69"/>
    </location>
</feature>
<dbReference type="GO" id="GO:0005886">
    <property type="term" value="C:plasma membrane"/>
    <property type="evidence" value="ECO:0007669"/>
    <property type="project" value="UniProtKB-SubCell"/>
</dbReference>
<dbReference type="PANTHER" id="PTHR43528">
    <property type="entry name" value="ALPHA-KETOGLUTARATE PERMEASE"/>
    <property type="match status" value="1"/>
</dbReference>
<evidence type="ECO:0000259" key="9">
    <source>
        <dbReference type="PROSITE" id="PS50850"/>
    </source>
</evidence>
<feature type="transmembrane region" description="Helical" evidence="8">
    <location>
        <begin position="358"/>
        <end position="377"/>
    </location>
</feature>
<dbReference type="InterPro" id="IPR051084">
    <property type="entry name" value="H+-coupled_symporters"/>
</dbReference>
<evidence type="ECO:0000256" key="7">
    <source>
        <dbReference type="ARBA" id="ARBA00023136"/>
    </source>
</evidence>
<sequence length="409" mass="45479">MKEYKRLLFSTLGAAFEYYDLAIYSVFAVTIGSKFFDESSSISNTLLVFLVYIVGYIVRPFGAWIFGHIADKKGRAFILRLNMFLLFFSTITLAFLPTIASIGVLATILFVSLRCIQALAMGAEIPVSVVYIVENYPKRQGFVTSMVFCCLSLGIMMTSLVLFLLNHFASQAFIQDYGWRIGYFIGACFTFILFFLRKSIVDLPQVKEAIANEQGKASSRGIFITKIIIGIALVAAIAMLFTQLYLFLPSFHQMYIVSKFDLSDMLLTGSIIMAISCLVGGFISDYVSKTKMLAFLIIISMVVTPVFYKNMIEGKDFFACFIILSIVMGFFASTYNVIITNFFRLEYRCRGYGISYNLGYLIFSAGAPALTISLISATNSLLVPIYMIIVAGAVSLLGIGGASYFMRKA</sequence>
<accession>A0A1L4BTG8</accession>
<dbReference type="PROSITE" id="PS50850">
    <property type="entry name" value="MFS"/>
    <property type="match status" value="1"/>
</dbReference>
<evidence type="ECO:0000313" key="10">
    <source>
        <dbReference type="EMBL" id="API87150.1"/>
    </source>
</evidence>
<protein>
    <submittedName>
        <fullName evidence="10">MFS transporter</fullName>
    </submittedName>
</protein>
<feature type="transmembrane region" description="Helical" evidence="8">
    <location>
        <begin position="116"/>
        <end position="133"/>
    </location>
</feature>
<feature type="transmembrane region" description="Helical" evidence="8">
    <location>
        <begin position="293"/>
        <end position="311"/>
    </location>
</feature>
<name>A0A1L4BTG8_9GAMM</name>
<evidence type="ECO:0000256" key="4">
    <source>
        <dbReference type="ARBA" id="ARBA00022692"/>
    </source>
</evidence>
<dbReference type="RefSeq" id="WP_072712841.1">
    <property type="nucleotide sequence ID" value="NZ_CP016796.1"/>
</dbReference>
<evidence type="ECO:0000256" key="2">
    <source>
        <dbReference type="ARBA" id="ARBA00022448"/>
    </source>
</evidence>
<keyword evidence="7 8" id="KW-0472">Membrane</keyword>
<dbReference type="STRING" id="573570.F7310_07170"/>
<dbReference type="Proteomes" id="UP000184222">
    <property type="component" value="Chromosome"/>
</dbReference>
<dbReference type="GO" id="GO:0015293">
    <property type="term" value="F:symporter activity"/>
    <property type="evidence" value="ECO:0007669"/>
    <property type="project" value="UniProtKB-KW"/>
</dbReference>
<keyword evidence="2" id="KW-0813">Transport</keyword>
<reference evidence="10 11" key="1">
    <citation type="journal article" date="2016" name="Appl. Environ. Microbiol.">
        <title>Whole genome relationships among Francisella bacteria of diverse origin define new species and provide specific regions for detection.</title>
        <authorList>
            <person name="Challacombe J.F."/>
            <person name="Petersen J.M."/>
            <person name="Gallegos-Graves V."/>
            <person name="Hodge D."/>
            <person name="Pillai S."/>
            <person name="Kuske C.R."/>
        </authorList>
    </citation>
    <scope>NUCLEOTIDE SEQUENCE [LARGE SCALE GENOMIC DNA]</scope>
    <source>
        <strain evidence="11">TX07-7310</strain>
    </source>
</reference>
<dbReference type="EMBL" id="CP016796">
    <property type="protein sequence ID" value="API87150.1"/>
    <property type="molecule type" value="Genomic_DNA"/>
</dbReference>
<keyword evidence="4 8" id="KW-0812">Transmembrane</keyword>
<dbReference type="KEGG" id="frx:F7310_07170"/>
<dbReference type="Pfam" id="PF07690">
    <property type="entry name" value="MFS_1"/>
    <property type="match status" value="1"/>
</dbReference>
<keyword evidence="5" id="KW-0769">Symport</keyword>
<dbReference type="Gene3D" id="1.20.1250.20">
    <property type="entry name" value="MFS general substrate transporter like domains"/>
    <property type="match status" value="2"/>
</dbReference>
<evidence type="ECO:0000256" key="5">
    <source>
        <dbReference type="ARBA" id="ARBA00022847"/>
    </source>
</evidence>
<feature type="transmembrane region" description="Helical" evidence="8">
    <location>
        <begin position="145"/>
        <end position="165"/>
    </location>
</feature>
<feature type="transmembrane region" description="Helical" evidence="8">
    <location>
        <begin position="317"/>
        <end position="338"/>
    </location>
</feature>
<feature type="transmembrane region" description="Helical" evidence="8">
    <location>
        <begin position="266"/>
        <end position="286"/>
    </location>
</feature>
<feature type="transmembrane region" description="Helical" evidence="8">
    <location>
        <begin position="81"/>
        <end position="110"/>
    </location>
</feature>
<feature type="transmembrane region" description="Helical" evidence="8">
    <location>
        <begin position="7"/>
        <end position="27"/>
    </location>
</feature>
<dbReference type="InterPro" id="IPR020846">
    <property type="entry name" value="MFS_dom"/>
</dbReference>
<dbReference type="AlphaFoldDB" id="A0A1L4BTG8"/>
<feature type="transmembrane region" description="Helical" evidence="8">
    <location>
        <begin position="223"/>
        <end position="246"/>
    </location>
</feature>
<evidence type="ECO:0000256" key="8">
    <source>
        <dbReference type="SAM" id="Phobius"/>
    </source>
</evidence>
<proteinExistence type="predicted"/>
<evidence type="ECO:0000256" key="3">
    <source>
        <dbReference type="ARBA" id="ARBA00022475"/>
    </source>
</evidence>
<evidence type="ECO:0000256" key="6">
    <source>
        <dbReference type="ARBA" id="ARBA00022989"/>
    </source>
</evidence>
<keyword evidence="11" id="KW-1185">Reference proteome</keyword>
<comment type="subcellular location">
    <subcellularLocation>
        <location evidence="1">Cell membrane</location>
        <topology evidence="1">Multi-pass membrane protein</topology>
    </subcellularLocation>
</comment>
<feature type="transmembrane region" description="Helical" evidence="8">
    <location>
        <begin position="177"/>
        <end position="196"/>
    </location>
</feature>
<dbReference type="InterPro" id="IPR036259">
    <property type="entry name" value="MFS_trans_sf"/>
</dbReference>
<keyword evidence="3" id="KW-1003">Cell membrane</keyword>
<keyword evidence="6 8" id="KW-1133">Transmembrane helix</keyword>
<feature type="domain" description="Major facilitator superfamily (MFS) profile" evidence="9">
    <location>
        <begin position="6"/>
        <end position="409"/>
    </location>
</feature>
<dbReference type="PANTHER" id="PTHR43528:SF1">
    <property type="entry name" value="ALPHA-KETOGLUTARATE PERMEASE"/>
    <property type="match status" value="1"/>
</dbReference>
<dbReference type="InterPro" id="IPR011701">
    <property type="entry name" value="MFS"/>
</dbReference>
<organism evidence="10 11">
    <name type="scientific">Francisella uliginis</name>
    <dbReference type="NCBI Taxonomy" id="573570"/>
    <lineage>
        <taxon>Bacteria</taxon>
        <taxon>Pseudomonadati</taxon>
        <taxon>Pseudomonadota</taxon>
        <taxon>Gammaproteobacteria</taxon>
        <taxon>Thiotrichales</taxon>
        <taxon>Francisellaceae</taxon>
        <taxon>Francisella</taxon>
    </lineage>
</organism>
<feature type="transmembrane region" description="Helical" evidence="8">
    <location>
        <begin position="383"/>
        <end position="406"/>
    </location>
</feature>
<evidence type="ECO:0000313" key="11">
    <source>
        <dbReference type="Proteomes" id="UP000184222"/>
    </source>
</evidence>